<organism evidence="9 10">
    <name type="scientific">Chytriomyces confervae</name>
    <dbReference type="NCBI Taxonomy" id="246404"/>
    <lineage>
        <taxon>Eukaryota</taxon>
        <taxon>Fungi</taxon>
        <taxon>Fungi incertae sedis</taxon>
        <taxon>Chytridiomycota</taxon>
        <taxon>Chytridiomycota incertae sedis</taxon>
        <taxon>Chytridiomycetes</taxon>
        <taxon>Chytridiales</taxon>
        <taxon>Chytriomycetaceae</taxon>
        <taxon>Chytriomyces</taxon>
    </lineage>
</organism>
<reference evidence="9 10" key="1">
    <citation type="journal article" date="2019" name="Sci. Rep.">
        <title>Comparative genomics of chytrid fungi reveal insights into the obligate biotrophic and pathogenic lifestyle of Synchytrium endobioticum.</title>
        <authorList>
            <person name="van de Vossenberg B.T.L.H."/>
            <person name="Warris S."/>
            <person name="Nguyen H.D.T."/>
            <person name="van Gent-Pelzer M.P.E."/>
            <person name="Joly D.L."/>
            <person name="van de Geest H.C."/>
            <person name="Bonants P.J.M."/>
            <person name="Smith D.S."/>
            <person name="Levesque C.A."/>
            <person name="van der Lee T.A.J."/>
        </authorList>
    </citation>
    <scope>NUCLEOTIDE SEQUENCE [LARGE SCALE GENOMIC DNA]</scope>
    <source>
        <strain evidence="9 10">CBS 675.73</strain>
    </source>
</reference>
<dbReference type="OrthoDB" id="5984008at2759"/>
<feature type="transmembrane region" description="Helical" evidence="7">
    <location>
        <begin position="515"/>
        <end position="538"/>
    </location>
</feature>
<evidence type="ECO:0000256" key="6">
    <source>
        <dbReference type="ARBA" id="ARBA00023180"/>
    </source>
</evidence>
<comment type="subcellular location">
    <subcellularLocation>
        <location evidence="1">Membrane</location>
        <topology evidence="1">Multi-pass membrane protein</topology>
    </subcellularLocation>
</comment>
<dbReference type="GO" id="GO:0004930">
    <property type="term" value="F:G protein-coupled receptor activity"/>
    <property type="evidence" value="ECO:0007669"/>
    <property type="project" value="InterPro"/>
</dbReference>
<keyword evidence="4 7" id="KW-0472">Membrane</keyword>
<dbReference type="AlphaFoldDB" id="A0A507FJA9"/>
<evidence type="ECO:0000313" key="10">
    <source>
        <dbReference type="Proteomes" id="UP000320333"/>
    </source>
</evidence>
<feature type="transmembrane region" description="Helical" evidence="7">
    <location>
        <begin position="641"/>
        <end position="663"/>
    </location>
</feature>
<evidence type="ECO:0000256" key="2">
    <source>
        <dbReference type="ARBA" id="ARBA00022692"/>
    </source>
</evidence>
<name>A0A507FJA9_9FUNG</name>
<keyword evidence="5" id="KW-0675">Receptor</keyword>
<evidence type="ECO:0000259" key="8">
    <source>
        <dbReference type="Pfam" id="PF01094"/>
    </source>
</evidence>
<protein>
    <recommendedName>
        <fullName evidence="8">Receptor ligand binding region domain-containing protein</fullName>
    </recommendedName>
</protein>
<dbReference type="InterPro" id="IPR050726">
    <property type="entry name" value="mGluR"/>
</dbReference>
<keyword evidence="3 7" id="KW-1133">Transmembrane helix</keyword>
<dbReference type="Pfam" id="PF01094">
    <property type="entry name" value="ANF_receptor"/>
    <property type="match status" value="1"/>
</dbReference>
<proteinExistence type="predicted"/>
<dbReference type="SUPFAM" id="SSF53822">
    <property type="entry name" value="Periplasmic binding protein-like I"/>
    <property type="match status" value="1"/>
</dbReference>
<dbReference type="PRINTS" id="PR00248">
    <property type="entry name" value="GPCRMGR"/>
</dbReference>
<feature type="domain" description="Receptor ligand binding region" evidence="8">
    <location>
        <begin position="61"/>
        <end position="396"/>
    </location>
</feature>
<accession>A0A507FJA9</accession>
<dbReference type="GO" id="GO:0016020">
    <property type="term" value="C:membrane"/>
    <property type="evidence" value="ECO:0007669"/>
    <property type="project" value="UniProtKB-SubCell"/>
</dbReference>
<evidence type="ECO:0000313" key="9">
    <source>
        <dbReference type="EMBL" id="TPX75396.1"/>
    </source>
</evidence>
<keyword evidence="10" id="KW-1185">Reference proteome</keyword>
<evidence type="ECO:0000256" key="4">
    <source>
        <dbReference type="ARBA" id="ARBA00023136"/>
    </source>
</evidence>
<dbReference type="EMBL" id="QEAP01000082">
    <property type="protein sequence ID" value="TPX75396.1"/>
    <property type="molecule type" value="Genomic_DNA"/>
</dbReference>
<evidence type="ECO:0000256" key="5">
    <source>
        <dbReference type="ARBA" id="ARBA00023170"/>
    </source>
</evidence>
<comment type="caution">
    <text evidence="9">The sequence shown here is derived from an EMBL/GenBank/DDBJ whole genome shotgun (WGS) entry which is preliminary data.</text>
</comment>
<evidence type="ECO:0000256" key="3">
    <source>
        <dbReference type="ARBA" id="ARBA00022989"/>
    </source>
</evidence>
<evidence type="ECO:0000256" key="1">
    <source>
        <dbReference type="ARBA" id="ARBA00004141"/>
    </source>
</evidence>
<keyword evidence="6" id="KW-0325">Glycoprotein</keyword>
<dbReference type="InterPro" id="IPR001828">
    <property type="entry name" value="ANF_lig-bd_rcpt"/>
</dbReference>
<dbReference type="STRING" id="246404.A0A507FJA9"/>
<keyword evidence="2 7" id="KW-0812">Transmembrane</keyword>
<dbReference type="PANTHER" id="PTHR24060">
    <property type="entry name" value="METABOTROPIC GLUTAMATE RECEPTOR"/>
    <property type="match status" value="1"/>
</dbReference>
<feature type="transmembrane region" description="Helical" evidence="7">
    <location>
        <begin position="675"/>
        <end position="697"/>
    </location>
</feature>
<feature type="transmembrane region" description="Helical" evidence="7">
    <location>
        <begin position="485"/>
        <end position="503"/>
    </location>
</feature>
<feature type="transmembrane region" description="Helical" evidence="7">
    <location>
        <begin position="558"/>
        <end position="577"/>
    </location>
</feature>
<dbReference type="Gene3D" id="3.40.50.2300">
    <property type="match status" value="2"/>
</dbReference>
<dbReference type="InterPro" id="IPR000337">
    <property type="entry name" value="GPCR_3"/>
</dbReference>
<dbReference type="InterPro" id="IPR028082">
    <property type="entry name" value="Peripla_BP_I"/>
</dbReference>
<gene>
    <name evidence="9" type="ORF">CcCBS67573_g03315</name>
</gene>
<sequence>MAATRGPGTTAINITIGLIANYCAIPFMIFNQSYASNFTSTYDPNTINMNGNSGWAYYGDLAVAAAIENANREQILPGVYVNLKRFSDCGEYYVEADWSYMGNSAGYAAAVTAVDIVDVHTDVVGVIGNQFSSAAKGAAQILSNYQIPFCSGTIVSPRYSDKAKYPYFWRTFPNTYAKNLILLLTTWKVQRVSVIYESDEEIGLSSWFELSKLFRKTNIQVISDIPLKGEFGSDGGALMRQTLQLTDSRYMVVFGQSGFVGRVLKCAGESGLYGSKYVWISANGPILDQDSESLPVLKGVITASPCDFPTASSSKLRAQVDNVAGFDFDQFYFDAYGLASYYDCVMLMLLGFRKLSKSPESLSKRLLQAEMNFTLFQDLGYDGALADSIILDANGDIELPFCFSRLSGSYLNISIFAMSGKEAQDFAEYQTTAPIFYDDSSTPPPDGPPSVLIQSNGMNDRDRIVLTRLSVTGINRVKAGAPVELGALSIGCCVMYASLMLYIQSLDPLLCRLKVGVTGAAAIVILVPLIAKNSIKVWLFRQKVIQKKVASIMAHQRWVQAGVMVVGASLVLAKAVMGGDAVQVLSDFDGKYLHCVEPMKVSPASRAVMGVYFGFVAVLWLMLPVLAFMSAHIRSTEHNEATPLVLTAVTSLGGFCLTQATMASSSRDTDFKIGLLVWTVTTVNLQVNVGMRVFVVLKEMVLKRYGKLGVPSSSRMNASSSATMICFQVRYRNSHASHWMVGTVYLNAWQGSRWWITFVTDDDIFCLPAPDAESFTLIETTVVVSSCRRQYGEQGLANVAGVVVELGTKQEAIMLFEQCCAFMDPSSQKKKGK</sequence>
<evidence type="ECO:0000256" key="7">
    <source>
        <dbReference type="SAM" id="Phobius"/>
    </source>
</evidence>
<feature type="transmembrane region" description="Helical" evidence="7">
    <location>
        <begin position="607"/>
        <end position="629"/>
    </location>
</feature>
<dbReference type="Proteomes" id="UP000320333">
    <property type="component" value="Unassembled WGS sequence"/>
</dbReference>